<feature type="region of interest" description="Disordered" evidence="3">
    <location>
        <begin position="95"/>
        <end position="121"/>
    </location>
</feature>
<evidence type="ECO:0000256" key="4">
    <source>
        <dbReference type="SAM" id="Phobius"/>
    </source>
</evidence>
<keyword evidence="4" id="KW-1133">Transmembrane helix</keyword>
<keyword evidence="6" id="KW-1185">Reference proteome</keyword>
<dbReference type="PANTHER" id="PTHR32347">
    <property type="entry name" value="EFFLUX SYSTEM COMPONENT YKNX-RELATED"/>
    <property type="match status" value="1"/>
</dbReference>
<dbReference type="Gene3D" id="2.40.50.100">
    <property type="match status" value="1"/>
</dbReference>
<protein>
    <submittedName>
        <fullName evidence="5">HlyD family efflux transporter periplasmic adaptor subunit</fullName>
    </submittedName>
</protein>
<organism evidence="5 6">
    <name type="scientific">Stakelama tenebrarum</name>
    <dbReference type="NCBI Taxonomy" id="2711215"/>
    <lineage>
        <taxon>Bacteria</taxon>
        <taxon>Pseudomonadati</taxon>
        <taxon>Pseudomonadota</taxon>
        <taxon>Alphaproteobacteria</taxon>
        <taxon>Sphingomonadales</taxon>
        <taxon>Sphingomonadaceae</taxon>
        <taxon>Stakelama</taxon>
    </lineage>
</organism>
<proteinExistence type="predicted"/>
<dbReference type="GO" id="GO:0030313">
    <property type="term" value="C:cell envelope"/>
    <property type="evidence" value="ECO:0007669"/>
    <property type="project" value="UniProtKB-SubCell"/>
</dbReference>
<accession>A0A6G6Y6A9</accession>
<evidence type="ECO:0000313" key="5">
    <source>
        <dbReference type="EMBL" id="QIG80484.1"/>
    </source>
</evidence>
<dbReference type="Proteomes" id="UP000501568">
    <property type="component" value="Chromosome"/>
</dbReference>
<evidence type="ECO:0000256" key="3">
    <source>
        <dbReference type="SAM" id="MobiDB-lite"/>
    </source>
</evidence>
<dbReference type="KEGG" id="spzr:G5C33_12305"/>
<reference evidence="5 6" key="1">
    <citation type="submission" date="2020-02" db="EMBL/GenBank/DDBJ databases">
        <authorList>
            <person name="Zheng R.K."/>
            <person name="Sun C.M."/>
        </authorList>
    </citation>
    <scope>NUCLEOTIDE SEQUENCE [LARGE SCALE GENOMIC DNA]</scope>
    <source>
        <strain evidence="6">zrk23</strain>
    </source>
</reference>
<keyword evidence="4" id="KW-0812">Transmembrane</keyword>
<sequence length="322" mass="35028">MRRILLPIAILALVGVAIWWMFLRGPDEPAPWLGYVEGESIQVAAPVSGTLARLDVTRGGKVAAGDALFALNAVSTEAQLRQLQAQRDQAQAQLEDLQSPRQRPAELGVSRAQQEAARAEVERTQREYERIATLAEKGFATRSQLDAAKAARDSARATLRQAQASEASGELAGRQDQIEAARAQVQQAEAAIAAQRRRGDEIAPAAPVAAQVQQTYFNPGEWVPANTPVVRLLPPDKVRIRFFVPESVVSTLQEGQAVRVSCDGCGDPFSATIRYIAPQAEFTPPIIYSEDAREKFVFLVEAQPQGDVARLHPGVPVEVRPQ</sequence>
<dbReference type="AlphaFoldDB" id="A0A6G6Y6A9"/>
<evidence type="ECO:0000256" key="2">
    <source>
        <dbReference type="ARBA" id="ARBA00023054"/>
    </source>
</evidence>
<evidence type="ECO:0000256" key="1">
    <source>
        <dbReference type="ARBA" id="ARBA00004196"/>
    </source>
</evidence>
<feature type="transmembrane region" description="Helical" evidence="4">
    <location>
        <begin position="5"/>
        <end position="23"/>
    </location>
</feature>
<keyword evidence="2" id="KW-0175">Coiled coil</keyword>
<dbReference type="SUPFAM" id="SSF111369">
    <property type="entry name" value="HlyD-like secretion proteins"/>
    <property type="match status" value="2"/>
</dbReference>
<name>A0A6G6Y6A9_9SPHN</name>
<dbReference type="RefSeq" id="WP_165327490.1">
    <property type="nucleotide sequence ID" value="NZ_CP049109.1"/>
</dbReference>
<comment type="subcellular location">
    <subcellularLocation>
        <location evidence="1">Cell envelope</location>
    </subcellularLocation>
</comment>
<dbReference type="EMBL" id="CP049109">
    <property type="protein sequence ID" value="QIG80484.1"/>
    <property type="molecule type" value="Genomic_DNA"/>
</dbReference>
<keyword evidence="4" id="KW-0472">Membrane</keyword>
<dbReference type="Gene3D" id="2.40.30.170">
    <property type="match status" value="1"/>
</dbReference>
<gene>
    <name evidence="5" type="ORF">G5C33_12305</name>
</gene>
<dbReference type="PANTHER" id="PTHR32347:SF23">
    <property type="entry name" value="BLL5650 PROTEIN"/>
    <property type="match status" value="1"/>
</dbReference>
<dbReference type="InterPro" id="IPR050465">
    <property type="entry name" value="UPF0194_transport"/>
</dbReference>
<dbReference type="Gene3D" id="1.10.287.470">
    <property type="entry name" value="Helix hairpin bin"/>
    <property type="match status" value="2"/>
</dbReference>
<evidence type="ECO:0000313" key="6">
    <source>
        <dbReference type="Proteomes" id="UP000501568"/>
    </source>
</evidence>